<dbReference type="PANTHER" id="PTHR44337:SF20">
    <property type="entry name" value="CARCINOEMBRYONIC ANTIGEN-RELATED CELL ADHESION MOLECULE 5-RELATED"/>
    <property type="match status" value="1"/>
</dbReference>
<dbReference type="InterPro" id="IPR003599">
    <property type="entry name" value="Ig_sub"/>
</dbReference>
<proteinExistence type="predicted"/>
<keyword evidence="1" id="KW-0732">Signal</keyword>
<dbReference type="Gene3D" id="2.60.40.10">
    <property type="entry name" value="Immunoglobulins"/>
    <property type="match status" value="1"/>
</dbReference>
<evidence type="ECO:0000256" key="3">
    <source>
        <dbReference type="ARBA" id="ARBA00023180"/>
    </source>
</evidence>
<evidence type="ECO:0000313" key="7">
    <source>
        <dbReference type="Proteomes" id="UP000677803"/>
    </source>
</evidence>
<evidence type="ECO:0000259" key="5">
    <source>
        <dbReference type="PROSITE" id="PS50835"/>
    </source>
</evidence>
<dbReference type="PROSITE" id="PS50835">
    <property type="entry name" value="IG_LIKE"/>
    <property type="match status" value="2"/>
</dbReference>
<evidence type="ECO:0000256" key="4">
    <source>
        <dbReference type="ARBA" id="ARBA00023319"/>
    </source>
</evidence>
<keyword evidence="4" id="KW-0393">Immunoglobulin domain</keyword>
<evidence type="ECO:0000256" key="2">
    <source>
        <dbReference type="ARBA" id="ARBA00023157"/>
    </source>
</evidence>
<dbReference type="AlphaFoldDB" id="A0A8S4BXK5"/>
<sequence>MMRHTEALLNIFVFQELNYADINFSKSGKGGRVQLRLEETSSDYAQVRVNHSQSAAAFPPTYDAHMQRARRPREKKSSAMAPKWMDLCWALLVTVMSTPGSGTTLQISWSGSVIAGHPTTFTCLASCFPNCVYTWNFRGRAHNGSTLTWTPDGLEDTVELECVVFNPETQVYSTTTTTVQIKNRLAVQVSPPNSVPSLKKSLTLVCHNAANSDPEGPSEVVWYKDGQRLSLHENMQLQRNNLSLHLDSLLPSNAGFYLCETHSPPLHTSIFSLGYLLSFDPWNVSISGPDSVYPGRLSQFTCLTSCTLNVECTVRWEFRGGFPIGSFFSVNANKLRWTPSIPGTVQNFTCVAQNTAAGRSAEATITVEVNGILLSGSEATQLSPLFSVILAAGLQFLFYL</sequence>
<dbReference type="Proteomes" id="UP000677803">
    <property type="component" value="Unassembled WGS sequence"/>
</dbReference>
<keyword evidence="3" id="KW-0325">Glycoprotein</keyword>
<feature type="domain" description="Ig-like" evidence="5">
    <location>
        <begin position="167"/>
        <end position="269"/>
    </location>
</feature>
<accession>A0A8S4BXK5</accession>
<evidence type="ECO:0000256" key="1">
    <source>
        <dbReference type="ARBA" id="ARBA00022729"/>
    </source>
</evidence>
<evidence type="ECO:0000313" key="6">
    <source>
        <dbReference type="EMBL" id="CAG6014927.1"/>
    </source>
</evidence>
<reference evidence="6" key="1">
    <citation type="submission" date="2021-05" db="EMBL/GenBank/DDBJ databases">
        <authorList>
            <person name="Tigano A."/>
        </authorList>
    </citation>
    <scope>NUCLEOTIDE SEQUENCE</scope>
</reference>
<feature type="domain" description="Ig-like" evidence="5">
    <location>
        <begin position="281"/>
        <end position="366"/>
    </location>
</feature>
<keyword evidence="7" id="KW-1185">Reference proteome</keyword>
<dbReference type="InterPro" id="IPR052598">
    <property type="entry name" value="IgSF_CEA-related"/>
</dbReference>
<comment type="caution">
    <text evidence="6">The sequence shown here is derived from an EMBL/GenBank/DDBJ whole genome shotgun (WGS) entry which is preliminary data.</text>
</comment>
<organism evidence="6 7">
    <name type="scientific">Menidia menidia</name>
    <name type="common">Atlantic silverside</name>
    <dbReference type="NCBI Taxonomy" id="238744"/>
    <lineage>
        <taxon>Eukaryota</taxon>
        <taxon>Metazoa</taxon>
        <taxon>Chordata</taxon>
        <taxon>Craniata</taxon>
        <taxon>Vertebrata</taxon>
        <taxon>Euteleostomi</taxon>
        <taxon>Actinopterygii</taxon>
        <taxon>Neopterygii</taxon>
        <taxon>Teleostei</taxon>
        <taxon>Neoteleostei</taxon>
        <taxon>Acanthomorphata</taxon>
        <taxon>Ovalentaria</taxon>
        <taxon>Atherinomorphae</taxon>
        <taxon>Atheriniformes</taxon>
        <taxon>Atherinopsidae</taxon>
        <taxon>Menidiinae</taxon>
        <taxon>Menidia</taxon>
    </lineage>
</organism>
<dbReference type="Pfam" id="PF00047">
    <property type="entry name" value="ig"/>
    <property type="match status" value="1"/>
</dbReference>
<dbReference type="EMBL" id="CAJRST010038888">
    <property type="protein sequence ID" value="CAG6014927.1"/>
    <property type="molecule type" value="Genomic_DNA"/>
</dbReference>
<dbReference type="InterPro" id="IPR036179">
    <property type="entry name" value="Ig-like_dom_sf"/>
</dbReference>
<dbReference type="InterPro" id="IPR013151">
    <property type="entry name" value="Immunoglobulin_dom"/>
</dbReference>
<gene>
    <name evidence="6" type="ORF">MMEN_LOCUS19411</name>
</gene>
<name>A0A8S4BXK5_9TELE</name>
<dbReference type="InterPro" id="IPR007110">
    <property type="entry name" value="Ig-like_dom"/>
</dbReference>
<dbReference type="OrthoDB" id="8914035at2759"/>
<keyword evidence="2" id="KW-1015">Disulfide bond</keyword>
<dbReference type="PANTHER" id="PTHR44337">
    <property type="entry name" value="CARCINOEMBRYONIC ANTIGEN-RELATED CELL ADHESION MOLECULE 8"/>
    <property type="match status" value="1"/>
</dbReference>
<dbReference type="SMART" id="SM00409">
    <property type="entry name" value="IG"/>
    <property type="match status" value="3"/>
</dbReference>
<dbReference type="SUPFAM" id="SSF48726">
    <property type="entry name" value="Immunoglobulin"/>
    <property type="match status" value="3"/>
</dbReference>
<protein>
    <submittedName>
        <fullName evidence="6">(Atlantic silverside) hypothetical protein</fullName>
    </submittedName>
</protein>
<dbReference type="InterPro" id="IPR013783">
    <property type="entry name" value="Ig-like_fold"/>
</dbReference>